<dbReference type="FunFam" id="1.10.510.10:FF:001023">
    <property type="entry name" value="Os07g0541700 protein"/>
    <property type="match status" value="1"/>
</dbReference>
<comment type="catalytic activity">
    <reaction evidence="7">
        <text>L-threonyl-[protein] + ATP = O-phospho-L-threonyl-[protein] + ADP + H(+)</text>
        <dbReference type="Rhea" id="RHEA:46608"/>
        <dbReference type="Rhea" id="RHEA-COMP:11060"/>
        <dbReference type="Rhea" id="RHEA-COMP:11605"/>
        <dbReference type="ChEBI" id="CHEBI:15378"/>
        <dbReference type="ChEBI" id="CHEBI:30013"/>
        <dbReference type="ChEBI" id="CHEBI:30616"/>
        <dbReference type="ChEBI" id="CHEBI:61977"/>
        <dbReference type="ChEBI" id="CHEBI:456216"/>
        <dbReference type="EC" id="2.7.11.1"/>
    </reaction>
</comment>
<evidence type="ECO:0000256" key="9">
    <source>
        <dbReference type="SAM" id="MobiDB-lite"/>
    </source>
</evidence>
<evidence type="ECO:0000256" key="2">
    <source>
        <dbReference type="ARBA" id="ARBA00022527"/>
    </source>
</evidence>
<keyword evidence="4" id="KW-0547">Nucleotide-binding</keyword>
<feature type="compositionally biased region" description="Basic and acidic residues" evidence="9">
    <location>
        <begin position="11"/>
        <end position="23"/>
    </location>
</feature>
<gene>
    <name evidence="11" type="ORF">NCGR_LOCUS44398</name>
</gene>
<dbReference type="GO" id="GO:0005524">
    <property type="term" value="F:ATP binding"/>
    <property type="evidence" value="ECO:0007669"/>
    <property type="project" value="UniProtKB-KW"/>
</dbReference>
<proteinExistence type="predicted"/>
<evidence type="ECO:0000256" key="8">
    <source>
        <dbReference type="ARBA" id="ARBA00048679"/>
    </source>
</evidence>
<name>A0A811QPE1_9POAL</name>
<sequence length="477" mass="54072">MNGGRGGDTSTGERRFGRVREGAVEGVGQPPEGRPEQDRLLPPVVPHHQPPQQHSPPCASYQQRSCSQLGRGILDTCSLSCLKSCKIANPCTKPPTICKSHIFMLFQGVEEEVLRSFQNLSDLQDEQRFQNLSFSQLRNATNNFSLENQIEQGPLATLFKGQLHGNDVTIKKHSVISSSEQKLPPSMSQFELCKNEVQILPKLQHKNIVKLLGFCAERSERIVVYEHMENGSLEDVIFVRVGAGFVVDWPTRFRKIQGIAQGVDYLHNHSRLRIIHRDMKPSSILLDSDMIPRISNFDLAKALSPGIHQGTADCVVGSLVHEKWYILCKDRCVQYSFGVMVLEIVSRKRWTQPLQKTYYQDLLTWAINRTTCPGNKMVQRLKGFMHPTMHSVAFCGRAVPRCLSLPTRRRVLSMQREIRRCVRVALLCIQEKTERRPDMPGLTRMLSSRKKAVPFPRRPGYATESPMYAGERSTTTP</sequence>
<protein>
    <recommendedName>
        <fullName evidence="1">non-specific serine/threonine protein kinase</fullName>
        <ecNumber evidence="1">2.7.11.1</ecNumber>
    </recommendedName>
</protein>
<keyword evidence="6" id="KW-0067">ATP-binding</keyword>
<evidence type="ECO:0000256" key="6">
    <source>
        <dbReference type="ARBA" id="ARBA00022840"/>
    </source>
</evidence>
<dbReference type="PANTHER" id="PTHR27006:SF555">
    <property type="entry name" value="PROTEIN KINASE DOMAIN-CONTAINING PROTEIN"/>
    <property type="match status" value="1"/>
</dbReference>
<dbReference type="EC" id="2.7.11.1" evidence="1"/>
<evidence type="ECO:0000313" key="12">
    <source>
        <dbReference type="Proteomes" id="UP000604825"/>
    </source>
</evidence>
<evidence type="ECO:0000256" key="4">
    <source>
        <dbReference type="ARBA" id="ARBA00022741"/>
    </source>
</evidence>
<dbReference type="AlphaFoldDB" id="A0A811QPE1"/>
<keyword evidence="3" id="KW-0808">Transferase</keyword>
<dbReference type="PROSITE" id="PS50011">
    <property type="entry name" value="PROTEIN_KINASE_DOM"/>
    <property type="match status" value="1"/>
</dbReference>
<keyword evidence="5" id="KW-0418">Kinase</keyword>
<dbReference type="Gene3D" id="1.10.510.10">
    <property type="entry name" value="Transferase(Phosphotransferase) domain 1"/>
    <property type="match status" value="1"/>
</dbReference>
<feature type="region of interest" description="Disordered" evidence="9">
    <location>
        <begin position="1"/>
        <end position="60"/>
    </location>
</feature>
<evidence type="ECO:0000259" key="10">
    <source>
        <dbReference type="PROSITE" id="PS50011"/>
    </source>
</evidence>
<dbReference type="SUPFAM" id="SSF56112">
    <property type="entry name" value="Protein kinase-like (PK-like)"/>
    <property type="match status" value="1"/>
</dbReference>
<evidence type="ECO:0000256" key="7">
    <source>
        <dbReference type="ARBA" id="ARBA00047899"/>
    </source>
</evidence>
<feature type="region of interest" description="Disordered" evidence="9">
    <location>
        <begin position="439"/>
        <end position="477"/>
    </location>
</feature>
<comment type="catalytic activity">
    <reaction evidence="8">
        <text>L-seryl-[protein] + ATP = O-phospho-L-seryl-[protein] + ADP + H(+)</text>
        <dbReference type="Rhea" id="RHEA:17989"/>
        <dbReference type="Rhea" id="RHEA-COMP:9863"/>
        <dbReference type="Rhea" id="RHEA-COMP:11604"/>
        <dbReference type="ChEBI" id="CHEBI:15378"/>
        <dbReference type="ChEBI" id="CHEBI:29999"/>
        <dbReference type="ChEBI" id="CHEBI:30616"/>
        <dbReference type="ChEBI" id="CHEBI:83421"/>
        <dbReference type="ChEBI" id="CHEBI:456216"/>
        <dbReference type="EC" id="2.7.11.1"/>
    </reaction>
</comment>
<keyword evidence="12" id="KW-1185">Reference proteome</keyword>
<accession>A0A811QPE1</accession>
<feature type="domain" description="Protein kinase" evidence="10">
    <location>
        <begin position="144"/>
        <end position="456"/>
    </location>
</feature>
<dbReference type="GO" id="GO:0004674">
    <property type="term" value="F:protein serine/threonine kinase activity"/>
    <property type="evidence" value="ECO:0007669"/>
    <property type="project" value="UniProtKB-KW"/>
</dbReference>
<evidence type="ECO:0000256" key="1">
    <source>
        <dbReference type="ARBA" id="ARBA00012513"/>
    </source>
</evidence>
<dbReference type="Proteomes" id="UP000604825">
    <property type="component" value="Unassembled WGS sequence"/>
</dbReference>
<reference evidence="11" key="1">
    <citation type="submission" date="2020-10" db="EMBL/GenBank/DDBJ databases">
        <authorList>
            <person name="Han B."/>
            <person name="Lu T."/>
            <person name="Zhao Q."/>
            <person name="Huang X."/>
            <person name="Zhao Y."/>
        </authorList>
    </citation>
    <scope>NUCLEOTIDE SEQUENCE</scope>
</reference>
<comment type="caution">
    <text evidence="11">The sequence shown here is derived from an EMBL/GenBank/DDBJ whole genome shotgun (WGS) entry which is preliminary data.</text>
</comment>
<evidence type="ECO:0000256" key="3">
    <source>
        <dbReference type="ARBA" id="ARBA00022679"/>
    </source>
</evidence>
<evidence type="ECO:0000256" key="5">
    <source>
        <dbReference type="ARBA" id="ARBA00022777"/>
    </source>
</evidence>
<dbReference type="Pfam" id="PF00069">
    <property type="entry name" value="Pkinase"/>
    <property type="match status" value="1"/>
</dbReference>
<dbReference type="PANTHER" id="PTHR27006">
    <property type="entry name" value="PROMASTIGOTE SURFACE ANTIGEN PROTEIN PSA"/>
    <property type="match status" value="1"/>
</dbReference>
<dbReference type="EMBL" id="CAJGYO010000011">
    <property type="protein sequence ID" value="CAD6260975.1"/>
    <property type="molecule type" value="Genomic_DNA"/>
</dbReference>
<dbReference type="InterPro" id="IPR011009">
    <property type="entry name" value="Kinase-like_dom_sf"/>
</dbReference>
<organism evidence="11 12">
    <name type="scientific">Miscanthus lutarioriparius</name>
    <dbReference type="NCBI Taxonomy" id="422564"/>
    <lineage>
        <taxon>Eukaryota</taxon>
        <taxon>Viridiplantae</taxon>
        <taxon>Streptophyta</taxon>
        <taxon>Embryophyta</taxon>
        <taxon>Tracheophyta</taxon>
        <taxon>Spermatophyta</taxon>
        <taxon>Magnoliopsida</taxon>
        <taxon>Liliopsida</taxon>
        <taxon>Poales</taxon>
        <taxon>Poaceae</taxon>
        <taxon>PACMAD clade</taxon>
        <taxon>Panicoideae</taxon>
        <taxon>Andropogonodae</taxon>
        <taxon>Andropogoneae</taxon>
        <taxon>Saccharinae</taxon>
        <taxon>Miscanthus</taxon>
    </lineage>
</organism>
<dbReference type="InterPro" id="IPR000719">
    <property type="entry name" value="Prot_kinase_dom"/>
</dbReference>
<keyword evidence="2" id="KW-0723">Serine/threonine-protein kinase</keyword>
<dbReference type="OrthoDB" id="643722at2759"/>
<dbReference type="Gene3D" id="3.30.200.20">
    <property type="entry name" value="Phosphorylase Kinase, domain 1"/>
    <property type="match status" value="1"/>
</dbReference>
<evidence type="ECO:0000313" key="11">
    <source>
        <dbReference type="EMBL" id="CAD6260975.1"/>
    </source>
</evidence>